<evidence type="ECO:0000313" key="2">
    <source>
        <dbReference type="Proteomes" id="UP000565785"/>
    </source>
</evidence>
<dbReference type="Proteomes" id="UP000565785">
    <property type="component" value="Unassembled WGS sequence"/>
</dbReference>
<dbReference type="OrthoDB" id="8685330at2759"/>
<accession>A0A7L1NI25</accession>
<evidence type="ECO:0000313" key="1">
    <source>
        <dbReference type="EMBL" id="NXN99541.1"/>
    </source>
</evidence>
<gene>
    <name evidence="1" type="primary">Znf692</name>
    <name evidence="1" type="ORF">RHICYA_R13328</name>
</gene>
<dbReference type="AlphaFoldDB" id="A0A7L1NI25"/>
<reference evidence="1 2" key="1">
    <citation type="submission" date="2019-09" db="EMBL/GenBank/DDBJ databases">
        <title>Bird 10,000 Genomes (B10K) Project - Family phase.</title>
        <authorList>
            <person name="Zhang G."/>
        </authorList>
    </citation>
    <scope>NUCLEOTIDE SEQUENCE [LARGE SCALE GENOMIC DNA]</scope>
    <source>
        <strain evidence="1">B10K-DU-002-35</strain>
        <tissue evidence="1">Muscle</tissue>
    </source>
</reference>
<feature type="non-terminal residue" evidence="1">
    <location>
        <position position="1"/>
    </location>
</feature>
<dbReference type="EMBL" id="VXBP01006475">
    <property type="protein sequence ID" value="NXN99541.1"/>
    <property type="molecule type" value="Genomic_DNA"/>
</dbReference>
<sequence length="117" mass="13194">RRQRRRALDSRRSKSRIRIGGHWEHWCRLKAQLGFSLHSQLAQFLLTRVTGGTERAGWWQQGEAPQTPLPVAALQHLVALTHSHGQGCPSLPSLQPPLPGDPPRLRWGCPAGHSFCW</sequence>
<feature type="non-terminal residue" evidence="1">
    <location>
        <position position="117"/>
    </location>
</feature>
<keyword evidence="2" id="KW-1185">Reference proteome</keyword>
<protein>
    <submittedName>
        <fullName evidence="1">ZN692 protein</fullName>
    </submittedName>
</protein>
<name>A0A7L1NI25_RHICY</name>
<comment type="caution">
    <text evidence="1">The sequence shown here is derived from an EMBL/GenBank/DDBJ whole genome shotgun (WGS) entry which is preliminary data.</text>
</comment>
<organism evidence="1 2">
    <name type="scientific">Rhinopomastus cyanomelas</name>
    <name type="common">Common scimitarbill</name>
    <dbReference type="NCBI Taxonomy" id="113115"/>
    <lineage>
        <taxon>Eukaryota</taxon>
        <taxon>Metazoa</taxon>
        <taxon>Chordata</taxon>
        <taxon>Craniata</taxon>
        <taxon>Vertebrata</taxon>
        <taxon>Euteleostomi</taxon>
        <taxon>Archelosauria</taxon>
        <taxon>Archosauria</taxon>
        <taxon>Dinosauria</taxon>
        <taxon>Saurischia</taxon>
        <taxon>Theropoda</taxon>
        <taxon>Coelurosauria</taxon>
        <taxon>Aves</taxon>
        <taxon>Neognathae</taxon>
        <taxon>Neoaves</taxon>
        <taxon>Telluraves</taxon>
        <taxon>Coraciimorphae</taxon>
        <taxon>Bucerotiformes</taxon>
        <taxon>Rhinopomastidae</taxon>
        <taxon>Rhinopomastus</taxon>
    </lineage>
</organism>
<proteinExistence type="predicted"/>